<keyword evidence="5" id="KW-1185">Reference proteome</keyword>
<keyword evidence="2 3" id="KW-0012">Acyltransferase</keyword>
<dbReference type="EMBL" id="NQVE01000117">
    <property type="protein sequence ID" value="RAL47139.1"/>
    <property type="molecule type" value="Genomic_DNA"/>
</dbReference>
<dbReference type="AlphaFoldDB" id="A0A1J0M5B3"/>
<dbReference type="Gene3D" id="3.30.559.10">
    <property type="entry name" value="Chloramphenicol acetyltransferase-like domain"/>
    <property type="match status" value="2"/>
</dbReference>
<dbReference type="Pfam" id="PF02458">
    <property type="entry name" value="Transferase"/>
    <property type="match status" value="1"/>
</dbReference>
<dbReference type="InterPro" id="IPR051504">
    <property type="entry name" value="Plant_metabolite_acyltrans"/>
</dbReference>
<proteinExistence type="evidence at transcript level"/>
<evidence type="ECO:0000256" key="1">
    <source>
        <dbReference type="ARBA" id="ARBA00022679"/>
    </source>
</evidence>
<dbReference type="GO" id="GO:0016747">
    <property type="term" value="F:acyltransferase activity, transferring groups other than amino-acyl groups"/>
    <property type="evidence" value="ECO:0007669"/>
    <property type="project" value="UniProtKB-ARBA"/>
</dbReference>
<name>A0A1J0M5B3_9ASTE</name>
<evidence type="ECO:0000313" key="4">
    <source>
        <dbReference type="EMBL" id="RAL47139.1"/>
    </source>
</evidence>
<dbReference type="InterPro" id="IPR023213">
    <property type="entry name" value="CAT-like_dom_sf"/>
</dbReference>
<sequence>MAPMKEATASYKRVLEQSKVGPAMPPDITHLPLTFLDISLAGPVYVRRQFFYDFPHSTHHFLHTTLPTLKNSLSIALQRFFPLAGNLLCPPPPEKPYIHCTGGDSVALTVAESASDNFNIYSSNRPKSLQDLEEVSVPELPWRTTTEEDGNDDDVTLVFPTVALQVTVFPNAGLCIAITYCHIMDGSCCSHFMKTWASFCRRQLSTEDMTTFEDNYMPLPSYDRGLIRDPRGLEAIFLGDYFTDRSSWKQSLVGKTSKRLRREDDECRYKATVVLRREDIEVLQKSAMKQWRKDDEEESTCPMYLSKFVAACGFVWASYVEATRHIDDDGEEEEEEEEECFLFAADCRKRMEYPVPENYFGNCINRCFVWLKRKEVKGDEGFVKGVKGIWKEVEDMKREPLRDAEKWNERAQKAFVLGSAVLLVTGSPKFGVYETDFGFGRPKKVEMVHSAKCVSLAEEGRRDGEGGLEFGLVFRRNEYEDFMSIVEKRLRTLQELYGPL</sequence>
<evidence type="ECO:0000313" key="3">
    <source>
        <dbReference type="EMBL" id="APD15552.1"/>
    </source>
</evidence>
<accession>A0A1J0M5B3</accession>
<organism evidence="3">
    <name type="scientific">Cuscuta australis</name>
    <dbReference type="NCBI Taxonomy" id="267555"/>
    <lineage>
        <taxon>Eukaryota</taxon>
        <taxon>Viridiplantae</taxon>
        <taxon>Streptophyta</taxon>
        <taxon>Embryophyta</taxon>
        <taxon>Tracheophyta</taxon>
        <taxon>Spermatophyta</taxon>
        <taxon>Magnoliopsida</taxon>
        <taxon>eudicotyledons</taxon>
        <taxon>Gunneridae</taxon>
        <taxon>Pentapetalae</taxon>
        <taxon>asterids</taxon>
        <taxon>lamiids</taxon>
        <taxon>Solanales</taxon>
        <taxon>Convolvulaceae</taxon>
        <taxon>Cuscuteae</taxon>
        <taxon>Cuscuta</taxon>
        <taxon>Cuscuta subgen. Grammica</taxon>
        <taxon>Cuscuta sect. Cleistogrammica</taxon>
    </lineage>
</organism>
<dbReference type="Proteomes" id="UP000249390">
    <property type="component" value="Unassembled WGS sequence"/>
</dbReference>
<evidence type="ECO:0000256" key="2">
    <source>
        <dbReference type="ARBA" id="ARBA00023315"/>
    </source>
</evidence>
<reference evidence="4 5" key="2">
    <citation type="submission" date="2018-06" db="EMBL/GenBank/DDBJ databases">
        <title>The Genome of Cuscuta australis (Dodder) Provides Insight into the Evolution of Plant Parasitism.</title>
        <authorList>
            <person name="Liu H."/>
        </authorList>
    </citation>
    <scope>NUCLEOTIDE SEQUENCE [LARGE SCALE GENOMIC DNA]</scope>
    <source>
        <strain evidence="5">cv. Yunnan</strain>
        <strain evidence="4">Yunnan</strain>
        <tissue evidence="4">Vines</tissue>
    </source>
</reference>
<protein>
    <submittedName>
        <fullName evidence="3">BAHD acyltransferase</fullName>
    </submittedName>
</protein>
<reference evidence="3" key="1">
    <citation type="submission" date="2016-04" db="EMBL/GenBank/DDBJ databases">
        <title>Horizontal gene transfer occurred between the BAHD acyltransferase genes involved in anthocyanin modification from legume and Cuscuta.</title>
        <authorList>
            <person name="Sun T."/>
            <person name="Xu Y."/>
            <person name="Sun G."/>
        </authorList>
    </citation>
    <scope>NUCLEOTIDE SEQUENCE</scope>
</reference>
<evidence type="ECO:0000313" key="5">
    <source>
        <dbReference type="Proteomes" id="UP000249390"/>
    </source>
</evidence>
<keyword evidence="1 3" id="KW-0808">Transferase</keyword>
<gene>
    <name evidence="4" type="ORF">DM860_014033</name>
</gene>
<dbReference type="EMBL" id="KX019005">
    <property type="protein sequence ID" value="APD15552.1"/>
    <property type="molecule type" value="mRNA"/>
</dbReference>
<dbReference type="PANTHER" id="PTHR31625">
    <property type="match status" value="1"/>
</dbReference>